<gene>
    <name evidence="1" type="ORF">AVEN_69276_1</name>
</gene>
<accession>A0A4Y2ERI8</accession>
<evidence type="ECO:0000313" key="1">
    <source>
        <dbReference type="EMBL" id="GBM31860.1"/>
    </source>
</evidence>
<keyword evidence="2" id="KW-1185">Reference proteome</keyword>
<dbReference type="EMBL" id="BGPR01171319">
    <property type="protein sequence ID" value="GBM31860.1"/>
    <property type="molecule type" value="Genomic_DNA"/>
</dbReference>
<protein>
    <submittedName>
        <fullName evidence="1">Uncharacterized protein</fullName>
    </submittedName>
</protein>
<reference evidence="1 2" key="1">
    <citation type="journal article" date="2019" name="Sci. Rep.">
        <title>Orb-weaving spider Araneus ventricosus genome elucidates the spidroin gene catalogue.</title>
        <authorList>
            <person name="Kono N."/>
            <person name="Nakamura H."/>
            <person name="Ohtoshi R."/>
            <person name="Moran D.A.P."/>
            <person name="Shinohara A."/>
            <person name="Yoshida Y."/>
            <person name="Fujiwara M."/>
            <person name="Mori M."/>
            <person name="Tomita M."/>
            <person name="Arakawa K."/>
        </authorList>
    </citation>
    <scope>NUCLEOTIDE SEQUENCE [LARGE SCALE GENOMIC DNA]</scope>
</reference>
<dbReference type="AlphaFoldDB" id="A0A4Y2ERI8"/>
<dbReference type="Proteomes" id="UP000499080">
    <property type="component" value="Unassembled WGS sequence"/>
</dbReference>
<comment type="caution">
    <text evidence="1">The sequence shown here is derived from an EMBL/GenBank/DDBJ whole genome shotgun (WGS) entry which is preliminary data.</text>
</comment>
<organism evidence="1 2">
    <name type="scientific">Araneus ventricosus</name>
    <name type="common">Orbweaver spider</name>
    <name type="synonym">Epeira ventricosa</name>
    <dbReference type="NCBI Taxonomy" id="182803"/>
    <lineage>
        <taxon>Eukaryota</taxon>
        <taxon>Metazoa</taxon>
        <taxon>Ecdysozoa</taxon>
        <taxon>Arthropoda</taxon>
        <taxon>Chelicerata</taxon>
        <taxon>Arachnida</taxon>
        <taxon>Araneae</taxon>
        <taxon>Araneomorphae</taxon>
        <taxon>Entelegynae</taxon>
        <taxon>Araneoidea</taxon>
        <taxon>Araneidae</taxon>
        <taxon>Araneus</taxon>
    </lineage>
</organism>
<sequence>MRISSLLLSVPPELSSLLATLLRNLRIVAFFIQGKSHKVRDQGDKLIMDVPECVVLTGSWTLAGPVSRHLIVVEHPRLGFPELGTYVCLQSRAKRMRRKY</sequence>
<evidence type="ECO:0000313" key="2">
    <source>
        <dbReference type="Proteomes" id="UP000499080"/>
    </source>
</evidence>
<name>A0A4Y2ERI8_ARAVE</name>
<proteinExistence type="predicted"/>